<accession>A0A4D4L042</accession>
<evidence type="ECO:0000313" key="2">
    <source>
        <dbReference type="EMBL" id="GDY51968.1"/>
    </source>
</evidence>
<reference evidence="2 3" key="1">
    <citation type="journal article" date="2020" name="Int. J. Syst. Evol. Microbiol.">
        <title>Reclassification of Streptomyces castelarensis and Streptomyces sporoclivatus as later heterotypic synonyms of Streptomyces antimycoticus.</title>
        <authorList>
            <person name="Komaki H."/>
            <person name="Tamura T."/>
        </authorList>
    </citation>
    <scope>NUCLEOTIDE SEQUENCE [LARGE SCALE GENOMIC DNA]</scope>
    <source>
        <strain evidence="2 3">NBRC 13459</strain>
    </source>
</reference>
<dbReference type="Proteomes" id="UP000301309">
    <property type="component" value="Unassembled WGS sequence"/>
</dbReference>
<dbReference type="InterPro" id="IPR010610">
    <property type="entry name" value="EryCIII-like_C"/>
</dbReference>
<dbReference type="Gene3D" id="3.40.50.2000">
    <property type="entry name" value="Glycogen Phosphorylase B"/>
    <property type="match status" value="2"/>
</dbReference>
<gene>
    <name evidence="2" type="ORF">SVIO_025910</name>
</gene>
<dbReference type="SUPFAM" id="SSF53756">
    <property type="entry name" value="UDP-Glycosyltransferase/glycogen phosphorylase"/>
    <property type="match status" value="1"/>
</dbReference>
<dbReference type="Pfam" id="PF06722">
    <property type="entry name" value="EryCIII-like_C"/>
    <property type="match status" value="1"/>
</dbReference>
<organism evidence="2 3">
    <name type="scientific">Streptomyces violaceusniger</name>
    <dbReference type="NCBI Taxonomy" id="68280"/>
    <lineage>
        <taxon>Bacteria</taxon>
        <taxon>Bacillati</taxon>
        <taxon>Actinomycetota</taxon>
        <taxon>Actinomycetes</taxon>
        <taxon>Kitasatosporales</taxon>
        <taxon>Streptomycetaceae</taxon>
        <taxon>Streptomyces</taxon>
        <taxon>Streptomyces violaceusniger group</taxon>
    </lineage>
</organism>
<comment type="caution">
    <text evidence="2">The sequence shown here is derived from an EMBL/GenBank/DDBJ whole genome shotgun (WGS) entry which is preliminary data.</text>
</comment>
<sequence>MHADDLTADVLREGVQRLVAEPAFKNGAERLRAENLATPSPHDLVPVLETITVERRP</sequence>
<protein>
    <recommendedName>
        <fullName evidence="1">Erythromycin biosynthesis protein CIII-like C-terminal domain-containing protein</fullName>
    </recommendedName>
</protein>
<dbReference type="EMBL" id="BJHW01000001">
    <property type="protein sequence ID" value="GDY51968.1"/>
    <property type="molecule type" value="Genomic_DNA"/>
</dbReference>
<keyword evidence="3" id="KW-1185">Reference proteome</keyword>
<name>A0A4D4L042_STRVO</name>
<feature type="domain" description="Erythromycin biosynthesis protein CIII-like C-terminal" evidence="1">
    <location>
        <begin position="3"/>
        <end position="50"/>
    </location>
</feature>
<dbReference type="AlphaFoldDB" id="A0A4D4L042"/>
<evidence type="ECO:0000259" key="1">
    <source>
        <dbReference type="Pfam" id="PF06722"/>
    </source>
</evidence>
<proteinExistence type="predicted"/>
<evidence type="ECO:0000313" key="3">
    <source>
        <dbReference type="Proteomes" id="UP000301309"/>
    </source>
</evidence>
<dbReference type="GO" id="GO:0016757">
    <property type="term" value="F:glycosyltransferase activity"/>
    <property type="evidence" value="ECO:0007669"/>
    <property type="project" value="UniProtKB-ARBA"/>
</dbReference>